<evidence type="ECO:0000256" key="6">
    <source>
        <dbReference type="PIRNR" id="PIRNR036417"/>
    </source>
</evidence>
<evidence type="ECO:0000259" key="9">
    <source>
        <dbReference type="Pfam" id="PF08392"/>
    </source>
</evidence>
<feature type="domain" description="Beta-ketoacyl-[acyl-carrier-protein] synthase III C-terminal" evidence="10">
    <location>
        <begin position="358"/>
        <end position="441"/>
    </location>
</feature>
<comment type="catalytic activity">
    <reaction evidence="5">
        <text>a very-long-chain acyl-CoA + malonyl-CoA + H(+) = a very-long-chain 3-oxoacyl-CoA + CO2 + CoA</text>
        <dbReference type="Rhea" id="RHEA:32727"/>
        <dbReference type="ChEBI" id="CHEBI:15378"/>
        <dbReference type="ChEBI" id="CHEBI:16526"/>
        <dbReference type="ChEBI" id="CHEBI:57287"/>
        <dbReference type="ChEBI" id="CHEBI:57384"/>
        <dbReference type="ChEBI" id="CHEBI:90725"/>
        <dbReference type="ChEBI" id="CHEBI:90736"/>
        <dbReference type="EC" id="2.3.1.199"/>
    </reaction>
</comment>
<dbReference type="CDD" id="cd00831">
    <property type="entry name" value="CHS_like"/>
    <property type="match status" value="1"/>
</dbReference>
<dbReference type="PIRSF" id="PIRSF036417">
    <property type="entry name" value="3-ktacl-CoA_syn"/>
    <property type="match status" value="1"/>
</dbReference>
<evidence type="ECO:0000313" key="11">
    <source>
        <dbReference type="EMBL" id="MBW83852.1"/>
    </source>
</evidence>
<evidence type="ECO:0000256" key="7">
    <source>
        <dbReference type="PIRSR" id="PIRSR036417-1"/>
    </source>
</evidence>
<dbReference type="SUPFAM" id="SSF53901">
    <property type="entry name" value="Thiolase-like"/>
    <property type="match status" value="2"/>
</dbReference>
<feature type="domain" description="FAE" evidence="9">
    <location>
        <begin position="50"/>
        <end position="336"/>
    </location>
</feature>
<feature type="transmembrane region" description="Helical" evidence="8">
    <location>
        <begin position="26"/>
        <end position="45"/>
    </location>
</feature>
<keyword evidence="4 6" id="KW-0012">Acyltransferase</keyword>
<evidence type="ECO:0000256" key="4">
    <source>
        <dbReference type="ARBA" id="ARBA00023315"/>
    </source>
</evidence>
<dbReference type="Pfam" id="PF08392">
    <property type="entry name" value="FAE1_CUT1_RppA"/>
    <property type="match status" value="1"/>
</dbReference>
<dbReference type="PANTHER" id="PTHR31561">
    <property type="entry name" value="3-KETOACYL-COA SYNTHASE"/>
    <property type="match status" value="1"/>
</dbReference>
<keyword evidence="8" id="KW-0812">Transmembrane</keyword>
<dbReference type="InterPro" id="IPR016039">
    <property type="entry name" value="Thiolase-like"/>
</dbReference>
<feature type="active site" evidence="7">
    <location>
        <position position="366"/>
    </location>
</feature>
<dbReference type="EC" id="2.3.1.-" evidence="6"/>
<organism evidence="11">
    <name type="scientific">Rhizophora mucronata</name>
    <name type="common">Asiatic mangrove</name>
    <dbReference type="NCBI Taxonomy" id="61149"/>
    <lineage>
        <taxon>Eukaryota</taxon>
        <taxon>Viridiplantae</taxon>
        <taxon>Streptophyta</taxon>
        <taxon>Embryophyta</taxon>
        <taxon>Tracheophyta</taxon>
        <taxon>Spermatophyta</taxon>
        <taxon>Magnoliopsida</taxon>
        <taxon>eudicotyledons</taxon>
        <taxon>Gunneridae</taxon>
        <taxon>Pentapetalae</taxon>
        <taxon>rosids</taxon>
        <taxon>fabids</taxon>
        <taxon>Malpighiales</taxon>
        <taxon>Rhizophoraceae</taxon>
        <taxon>Rhizophora</taxon>
    </lineage>
</organism>
<keyword evidence="8" id="KW-1133">Transmembrane helix</keyword>
<feature type="active site" evidence="7">
    <location>
        <position position="362"/>
    </location>
</feature>
<dbReference type="InterPro" id="IPR012392">
    <property type="entry name" value="3-ktacl-CoA_syn"/>
</dbReference>
<feature type="active site" evidence="7">
    <location>
        <position position="399"/>
    </location>
</feature>
<dbReference type="AlphaFoldDB" id="A0A2P2IRI9"/>
<dbReference type="EMBL" id="GGEC01003369">
    <property type="protein sequence ID" value="MBW83852.1"/>
    <property type="molecule type" value="Transcribed_RNA"/>
</dbReference>
<name>A0A2P2IRI9_RHIMU</name>
<dbReference type="GO" id="GO:0016020">
    <property type="term" value="C:membrane"/>
    <property type="evidence" value="ECO:0007669"/>
    <property type="project" value="InterPro"/>
</dbReference>
<sequence length="497" mass="55819">MSLLKKDAKLYLTNLLLPRQKASHQAMELILAIFLLILSYIVFYLCKSVLLERDQSCYMLHYECYVPPEEHKLDTMSCAKIVLRNKTLGLQEYRFLLRTMVGSGIGEYSYGPRTIMLGREESPSQEDATLEMDYVIFDMLDNLFAKTGVSPSEIDILITTVSLFTPVPSLTARIINRYKMRDNVKSYNLSGMGCSASVVGIEMTQKLLKSHKNKLAIVVSTECMGASWYCGKERSMLLSNVLFRAGGGSILLTNKRALKDRAILKLSSLVRTHLGSSDEAYGSCIQIEDDHGYIGFYLSRSLAKAGMEALTMNLRELLPKVLPPWEIVRHIIAFYLKNKETKGVNSEASLGIGFNLSSGIDHFCVHPGGRAIIDGVGKSLGLTTYDLEPSRMALHRFGNTSSGGLWYVLGYMEGKKRLKKGDKILMISLGAGFECNDCVWEVMRDSEDTNVWKDCIDRYPPSTVTNPFAEKFNWIHDASLDFSKVDHYLKAMNLSRD</sequence>
<evidence type="ECO:0000256" key="8">
    <source>
        <dbReference type="SAM" id="Phobius"/>
    </source>
</evidence>
<evidence type="ECO:0000256" key="5">
    <source>
        <dbReference type="ARBA" id="ARBA00047375"/>
    </source>
</evidence>
<proteinExistence type="inferred from homology"/>
<accession>A0A2P2IRI9</accession>
<comment type="similarity">
    <text evidence="2 6">Belongs to the thiolase-like superfamily. Chalcone/stilbene synthases family.</text>
</comment>
<keyword evidence="8" id="KW-0472">Membrane</keyword>
<feature type="active site" evidence="7">
    <location>
        <position position="194"/>
    </location>
</feature>
<reference evidence="11" key="1">
    <citation type="submission" date="2018-02" db="EMBL/GenBank/DDBJ databases">
        <title>Rhizophora mucronata_Transcriptome.</title>
        <authorList>
            <person name="Meera S.P."/>
            <person name="Sreeshan A."/>
            <person name="Augustine A."/>
        </authorList>
    </citation>
    <scope>NUCLEOTIDE SEQUENCE</scope>
    <source>
        <tissue evidence="11">Leaf</tissue>
    </source>
</reference>
<evidence type="ECO:0000259" key="10">
    <source>
        <dbReference type="Pfam" id="PF08541"/>
    </source>
</evidence>
<dbReference type="GO" id="GO:0006633">
    <property type="term" value="P:fatty acid biosynthetic process"/>
    <property type="evidence" value="ECO:0007669"/>
    <property type="project" value="UniProtKB-UniPathway"/>
</dbReference>
<evidence type="ECO:0000256" key="2">
    <source>
        <dbReference type="ARBA" id="ARBA00005531"/>
    </source>
</evidence>
<dbReference type="Pfam" id="PF08541">
    <property type="entry name" value="ACP_syn_III_C"/>
    <property type="match status" value="1"/>
</dbReference>
<evidence type="ECO:0000256" key="3">
    <source>
        <dbReference type="ARBA" id="ARBA00022679"/>
    </source>
</evidence>
<dbReference type="UniPathway" id="UPA00094"/>
<dbReference type="InterPro" id="IPR013747">
    <property type="entry name" value="ACP_syn_III_C"/>
</dbReference>
<comment type="pathway">
    <text evidence="1 6">Lipid metabolism; fatty acid biosynthesis.</text>
</comment>
<feature type="active site" evidence="7">
    <location>
        <position position="273"/>
    </location>
</feature>
<protein>
    <recommendedName>
        <fullName evidence="6">3-ketoacyl-CoA synthase</fullName>
        <ecNumber evidence="6">2.3.1.-</ecNumber>
    </recommendedName>
</protein>
<dbReference type="Gene3D" id="3.40.47.10">
    <property type="match status" value="1"/>
</dbReference>
<dbReference type="GO" id="GO:0009922">
    <property type="term" value="F:fatty acid elongase activity"/>
    <property type="evidence" value="ECO:0007669"/>
    <property type="project" value="UniProtKB-EC"/>
</dbReference>
<keyword evidence="3 6" id="KW-0808">Transferase</keyword>
<feature type="active site" evidence="7">
    <location>
        <position position="395"/>
    </location>
</feature>
<dbReference type="InterPro" id="IPR013601">
    <property type="entry name" value="FAE1_typ3_polyketide_synth"/>
</dbReference>
<evidence type="ECO:0000256" key="1">
    <source>
        <dbReference type="ARBA" id="ARBA00005194"/>
    </source>
</evidence>